<accession>A0A2L2BQH9</accession>
<dbReference type="PROSITE" id="PS50937">
    <property type="entry name" value="HTH_MERR_2"/>
    <property type="match status" value="1"/>
</dbReference>
<name>A0A2L2BQH9_9MICO</name>
<organism evidence="4 5">
    <name type="scientific">Pontimonas salivibrio</name>
    <dbReference type="NCBI Taxonomy" id="1159327"/>
    <lineage>
        <taxon>Bacteria</taxon>
        <taxon>Bacillati</taxon>
        <taxon>Actinomycetota</taxon>
        <taxon>Actinomycetes</taxon>
        <taxon>Micrococcales</taxon>
        <taxon>Microbacteriaceae</taxon>
        <taxon>Pontimonas</taxon>
    </lineage>
</organism>
<dbReference type="InterPro" id="IPR009061">
    <property type="entry name" value="DNA-bd_dom_put_sf"/>
</dbReference>
<evidence type="ECO:0000313" key="5">
    <source>
        <dbReference type="Proteomes" id="UP000243077"/>
    </source>
</evidence>
<dbReference type="PANTHER" id="PTHR30204">
    <property type="entry name" value="REDOX-CYCLING DRUG-SENSING TRANSCRIPTIONAL ACTIVATOR SOXR"/>
    <property type="match status" value="1"/>
</dbReference>
<dbReference type="InterPro" id="IPR047057">
    <property type="entry name" value="MerR_fam"/>
</dbReference>
<feature type="domain" description="HTH merR-type" evidence="3">
    <location>
        <begin position="32"/>
        <end position="90"/>
    </location>
</feature>
<dbReference type="Gene3D" id="1.10.1660.10">
    <property type="match status" value="1"/>
</dbReference>
<proteinExistence type="predicted"/>
<reference evidence="4 5" key="1">
    <citation type="submission" date="2018-02" db="EMBL/GenBank/DDBJ databases">
        <title>Complete genome of the streamlined marine actinobacterium Pontimonas salivibrio CL-TW6 adapted to coastal planktonic lifestype.</title>
        <authorList>
            <person name="Cho B.C."/>
            <person name="Hardies S.C."/>
            <person name="Jang G.I."/>
            <person name="Hwang C.Y."/>
        </authorList>
    </citation>
    <scope>NUCLEOTIDE SEQUENCE [LARGE SCALE GENOMIC DNA]</scope>
    <source>
        <strain evidence="4 5">CL-TW6</strain>
    </source>
</reference>
<dbReference type="SUPFAM" id="SSF46955">
    <property type="entry name" value="Putative DNA-binding domain"/>
    <property type="match status" value="1"/>
</dbReference>
<evidence type="ECO:0000256" key="1">
    <source>
        <dbReference type="ARBA" id="ARBA00023125"/>
    </source>
</evidence>
<keyword evidence="5" id="KW-1185">Reference proteome</keyword>
<dbReference type="KEGG" id="psai:C3B54_11957"/>
<evidence type="ECO:0000256" key="2">
    <source>
        <dbReference type="SAM" id="Coils"/>
    </source>
</evidence>
<dbReference type="CDD" id="cd00592">
    <property type="entry name" value="HTH_MerR-like"/>
    <property type="match status" value="1"/>
</dbReference>
<dbReference type="EMBL" id="CP026923">
    <property type="protein sequence ID" value="AVG23926.1"/>
    <property type="molecule type" value="Genomic_DNA"/>
</dbReference>
<evidence type="ECO:0000259" key="3">
    <source>
        <dbReference type="PROSITE" id="PS50937"/>
    </source>
</evidence>
<dbReference type="Pfam" id="PF13411">
    <property type="entry name" value="MerR_1"/>
    <property type="match status" value="1"/>
</dbReference>
<feature type="coiled-coil region" evidence="2">
    <location>
        <begin position="190"/>
        <end position="224"/>
    </location>
</feature>
<keyword evidence="2" id="KW-0175">Coiled coil</keyword>
<dbReference type="GO" id="GO:0003700">
    <property type="term" value="F:DNA-binding transcription factor activity"/>
    <property type="evidence" value="ECO:0007669"/>
    <property type="project" value="InterPro"/>
</dbReference>
<keyword evidence="1" id="KW-0238">DNA-binding</keyword>
<dbReference type="OrthoDB" id="3191171at2"/>
<dbReference type="GO" id="GO:0003677">
    <property type="term" value="F:DNA binding"/>
    <property type="evidence" value="ECO:0007669"/>
    <property type="project" value="UniProtKB-KW"/>
</dbReference>
<protein>
    <submittedName>
        <fullName evidence="4">MerR-like transcription factor</fullName>
    </submittedName>
</protein>
<dbReference type="AlphaFoldDB" id="A0A2L2BQH9"/>
<dbReference type="InterPro" id="IPR000551">
    <property type="entry name" value="MerR-type_HTH_dom"/>
</dbReference>
<dbReference type="PANTHER" id="PTHR30204:SF89">
    <property type="entry name" value="HTH MERR-TYPE DOMAIN-CONTAINING PROTEIN"/>
    <property type="match status" value="1"/>
</dbReference>
<sequence length="232" mass="25470">MAGATSATPTPSGRNLLSIGQVLQRLNPEFPDLSPSKLRFLEDRDLVKPGRTPAGYRTYSHADVDRLRFILGLQRDHYLPLKVIKSYLDELDAGGSAELPGVTRVVQPVAIGRVNALERDELISRSGASKDLVDEAIAQGLITPGPLFDQHQLRVVESLVQAESFGVTPRHLRGMSQAVAREVDLVCHAVDAKSQKDARAKRSKQELQRELADVVQQLRVALVRQALEGLES</sequence>
<dbReference type="RefSeq" id="WP_104913471.1">
    <property type="nucleotide sequence ID" value="NZ_CP026923.1"/>
</dbReference>
<dbReference type="Proteomes" id="UP000243077">
    <property type="component" value="Chromosome"/>
</dbReference>
<dbReference type="SMART" id="SM00422">
    <property type="entry name" value="HTH_MERR"/>
    <property type="match status" value="1"/>
</dbReference>
<evidence type="ECO:0000313" key="4">
    <source>
        <dbReference type="EMBL" id="AVG23926.1"/>
    </source>
</evidence>
<gene>
    <name evidence="4" type="ORF">C3B54_11957</name>
</gene>